<evidence type="ECO:0000313" key="1">
    <source>
        <dbReference type="EMBL" id="EFA76285.1"/>
    </source>
</evidence>
<accession>D3BQ65</accession>
<dbReference type="OMA" id="RFFNQVV"/>
<dbReference type="InParanoid" id="D3BQ65"/>
<gene>
    <name evidence="1" type="ORF">PPL_10047</name>
</gene>
<dbReference type="InterPro" id="IPR008615">
    <property type="entry name" value="FNIP"/>
</dbReference>
<dbReference type="AlphaFoldDB" id="D3BQ65"/>
<proteinExistence type="predicted"/>
<sequence>MNNNNNNNNKNDNDANLFVNLSHLLLTKITDRLRDNIDRICLSLVCKRLYNERNKYLTFNTRFINSIHKDNTKEIYLNSYKSILINSFNQKTNCTLLYDKQMNIDKIDSNVIQVDYDSDFSGKLEVNQSISEKLYQLIANSNVVKLVACQTLRYQLPSNLISLEFDPQFNEPLEPGFLPPNLRKLRFGFKFNQIIKHGILPNKLEKLTLGQVYNQPLEPGVLPTSLKVLKMTGTSWFDKQDLKVGSLPPALEVFRYTGHSSEFIEGILPTTVHTFMGVPFSWITSPLFKSYCNLKSLTVRHSPSNHQSILDLQVIPASVTKLIIFDDIHLKSTMPPTIKYLDITCAQYDIDEIFNDRSIYHFETLKIGGFILDSLENIKVDHLHLAFRDEYEGQELLRDIPNAIKVLSFDYCMAEILIQSEIPASVKVVKIENNTKYNRFDFIPNTLESLVIRDDIGTSFCSLPELVNPLTIPTTDILIPRDLSNICFKQINDRIFRRFQLKGNKNFTVLVETSVRMRNNITKSKSIAYNKLFGLNSYNYQIDSARECKSNCSLYISTLDDDLINQSYEYDYYLNHKSIGKEILRFPETIVRIYFSNDFNQCIAHYKSLFENSNVKELHFGKHFNVAIQPGSLLNVETIIRADVLPPSLEYLSFGDCFHETLEVPLPPDLRVLKFGKFYEETVRDDVLPQGLLKVRNFPYPSRALLPSSTKTISFSQLSDTPFEPQPGDLSSNFTSIDIKNISRYLMPGALPQSTVKLKLGQYFNQNITVDLIPRSVEKLYLGESFNVSIKPNVLPKSLKELIFSPFFNRTLQPKSIPESVESITFNGFYSCSIKADILPASVRHLTFKADNCLLQKPGIIPTTVKSMELNNQRIKEGVIPLSVETLTISIEFFKFNKLKIIPLTINTIILKLEEDVRFNLKRIGQTSFIIMSDHSSSGAFISDSFFENFEKMKSILNLYKLKSI</sequence>
<evidence type="ECO:0008006" key="3">
    <source>
        <dbReference type="Google" id="ProtNLM"/>
    </source>
</evidence>
<comment type="caution">
    <text evidence="1">The sequence shown here is derived from an EMBL/GenBank/DDBJ whole genome shotgun (WGS) entry which is preliminary data.</text>
</comment>
<evidence type="ECO:0000313" key="2">
    <source>
        <dbReference type="Proteomes" id="UP000001396"/>
    </source>
</evidence>
<dbReference type="RefSeq" id="XP_020428417.1">
    <property type="nucleotide sequence ID" value="XM_020580832.1"/>
</dbReference>
<dbReference type="Proteomes" id="UP000001396">
    <property type="component" value="Unassembled WGS sequence"/>
</dbReference>
<dbReference type="Pfam" id="PF05725">
    <property type="entry name" value="FNIP"/>
    <property type="match status" value="4"/>
</dbReference>
<name>D3BQ65_HETP5</name>
<dbReference type="EMBL" id="ADBJ01000047">
    <property type="protein sequence ID" value="EFA76285.1"/>
    <property type="molecule type" value="Genomic_DNA"/>
</dbReference>
<reference evidence="1 2" key="1">
    <citation type="journal article" date="2011" name="Genome Res.">
        <title>Phylogeny-wide analysis of social amoeba genomes highlights ancient origins for complex intercellular communication.</title>
        <authorList>
            <person name="Heidel A.J."/>
            <person name="Lawal H.M."/>
            <person name="Felder M."/>
            <person name="Schilde C."/>
            <person name="Helps N.R."/>
            <person name="Tunggal B."/>
            <person name="Rivero F."/>
            <person name="John U."/>
            <person name="Schleicher M."/>
            <person name="Eichinger L."/>
            <person name="Platzer M."/>
            <person name="Noegel A.A."/>
            <person name="Schaap P."/>
            <person name="Gloeckner G."/>
        </authorList>
    </citation>
    <scope>NUCLEOTIDE SEQUENCE [LARGE SCALE GENOMIC DNA]</scope>
    <source>
        <strain evidence="2">ATCC 26659 / Pp 5 / PN500</strain>
    </source>
</reference>
<dbReference type="PANTHER" id="PTHR32134">
    <property type="entry name" value="FNIP REPEAT-CONTAINING PROTEIN"/>
    <property type="match status" value="1"/>
</dbReference>
<dbReference type="PANTHER" id="PTHR32134:SF92">
    <property type="entry name" value="FNIP REPEAT-CONTAINING PROTEIN"/>
    <property type="match status" value="1"/>
</dbReference>
<dbReference type="GeneID" id="31365518"/>
<keyword evidence="2" id="KW-1185">Reference proteome</keyword>
<dbReference type="InterPro" id="IPR051251">
    <property type="entry name" value="STK_FNIP-Repeat"/>
</dbReference>
<protein>
    <recommendedName>
        <fullName evidence="3">FNIP repeat-containing protein</fullName>
    </recommendedName>
</protein>
<organism evidence="1 2">
    <name type="scientific">Heterostelium pallidum (strain ATCC 26659 / Pp 5 / PN500)</name>
    <name type="common">Cellular slime mold</name>
    <name type="synonym">Polysphondylium pallidum</name>
    <dbReference type="NCBI Taxonomy" id="670386"/>
    <lineage>
        <taxon>Eukaryota</taxon>
        <taxon>Amoebozoa</taxon>
        <taxon>Evosea</taxon>
        <taxon>Eumycetozoa</taxon>
        <taxon>Dictyostelia</taxon>
        <taxon>Acytosteliales</taxon>
        <taxon>Acytosteliaceae</taxon>
        <taxon>Heterostelium</taxon>
    </lineage>
</organism>